<dbReference type="AlphaFoldDB" id="S9PIK8"/>
<sequence length="311" mass="35079">MTHTSNSPEEAKAKIKAGVDGLRHFEPHAGKLFHSTSSKSWEGLGQAGGLVPATMLKNYNIKRAAGQGDTIIPKEKPAVYFGQGSEGLGTAMSFFDLYKTSVAMSPHLYSNQQLNDKLAKTRYIVRNWDVGDRNFQSHDYIAKLSLEQARSHLRQLETEKELRDSMPHRPRNAQPYPVMFEFNADNGREVITPEKVTGTGRKSMVGEVVVPRPVMFRDHLKRVFVSVDNLEHAQKQMDRILGRGHSVEVVPMESLTQTLNYRRTEGRDPKKANKAKATIDNRNESTYNTEIREARIAELYDQAAASLPSRR</sequence>
<proteinExistence type="predicted"/>
<comment type="caution">
    <text evidence="1">The sequence shown here is derived from an EMBL/GenBank/DDBJ whole genome shotgun (WGS) entry which is preliminary data.</text>
</comment>
<evidence type="ECO:0000313" key="2">
    <source>
        <dbReference type="Proteomes" id="UP000011682"/>
    </source>
</evidence>
<dbReference type="EMBL" id="ANAH02000007">
    <property type="protein sequence ID" value="EPX62242.1"/>
    <property type="molecule type" value="Genomic_DNA"/>
</dbReference>
<reference evidence="1" key="1">
    <citation type="submission" date="2013-05" db="EMBL/GenBank/DDBJ databases">
        <title>Genome assembly of Cystobacter fuscus DSM 2262.</title>
        <authorList>
            <person name="Sharma G."/>
            <person name="Khatri I."/>
            <person name="Kaur C."/>
            <person name="Mayilraj S."/>
            <person name="Subramanian S."/>
        </authorList>
    </citation>
    <scope>NUCLEOTIDE SEQUENCE [LARGE SCALE GENOMIC DNA]</scope>
    <source>
        <strain evidence="1">DSM 2262</strain>
    </source>
</reference>
<keyword evidence="2" id="KW-1185">Reference proteome</keyword>
<accession>S9PIK8</accession>
<name>S9PIK8_CYSF2</name>
<organism evidence="1 2">
    <name type="scientific">Cystobacter fuscus (strain ATCC 25194 / DSM 2262 / NBRC 100088 / M29)</name>
    <dbReference type="NCBI Taxonomy" id="1242864"/>
    <lineage>
        <taxon>Bacteria</taxon>
        <taxon>Pseudomonadati</taxon>
        <taxon>Myxococcota</taxon>
        <taxon>Myxococcia</taxon>
        <taxon>Myxococcales</taxon>
        <taxon>Cystobacterineae</taxon>
        <taxon>Archangiaceae</taxon>
        <taxon>Cystobacter</taxon>
    </lineage>
</organism>
<gene>
    <name evidence="1" type="ORF">D187_008429</name>
</gene>
<dbReference type="Proteomes" id="UP000011682">
    <property type="component" value="Unassembled WGS sequence"/>
</dbReference>
<protein>
    <submittedName>
        <fullName evidence="1">Uncharacterized protein</fullName>
    </submittedName>
</protein>
<evidence type="ECO:0000313" key="1">
    <source>
        <dbReference type="EMBL" id="EPX62242.1"/>
    </source>
</evidence>